<organism evidence="1 2">
    <name type="scientific">Dioscorea alata</name>
    <name type="common">Purple yam</name>
    <dbReference type="NCBI Taxonomy" id="55571"/>
    <lineage>
        <taxon>Eukaryota</taxon>
        <taxon>Viridiplantae</taxon>
        <taxon>Streptophyta</taxon>
        <taxon>Embryophyta</taxon>
        <taxon>Tracheophyta</taxon>
        <taxon>Spermatophyta</taxon>
        <taxon>Magnoliopsida</taxon>
        <taxon>Liliopsida</taxon>
        <taxon>Dioscoreales</taxon>
        <taxon>Dioscoreaceae</taxon>
        <taxon>Dioscorea</taxon>
    </lineage>
</organism>
<name>A0ACB7UY22_DIOAL</name>
<reference evidence="2" key="1">
    <citation type="journal article" date="2022" name="Nat. Commun.">
        <title>Chromosome evolution and the genetic basis of agronomically important traits in greater yam.</title>
        <authorList>
            <person name="Bredeson J.V."/>
            <person name="Lyons J.B."/>
            <person name="Oniyinde I.O."/>
            <person name="Okereke N.R."/>
            <person name="Kolade O."/>
            <person name="Nnabue I."/>
            <person name="Nwadili C.O."/>
            <person name="Hribova E."/>
            <person name="Parker M."/>
            <person name="Nwogha J."/>
            <person name="Shu S."/>
            <person name="Carlson J."/>
            <person name="Kariba R."/>
            <person name="Muthemba S."/>
            <person name="Knop K."/>
            <person name="Barton G.J."/>
            <person name="Sherwood A.V."/>
            <person name="Lopez-Montes A."/>
            <person name="Asiedu R."/>
            <person name="Jamnadass R."/>
            <person name="Muchugi A."/>
            <person name="Goodstein D."/>
            <person name="Egesi C.N."/>
            <person name="Featherston J."/>
            <person name="Asfaw A."/>
            <person name="Simpson G.G."/>
            <person name="Dolezel J."/>
            <person name="Hendre P.S."/>
            <person name="Van Deynze A."/>
            <person name="Kumar P.L."/>
            <person name="Obidiegwu J.E."/>
            <person name="Bhattacharjee R."/>
            <person name="Rokhsar D.S."/>
        </authorList>
    </citation>
    <scope>NUCLEOTIDE SEQUENCE [LARGE SCALE GENOMIC DNA]</scope>
    <source>
        <strain evidence="2">cv. TDa95/00328</strain>
    </source>
</reference>
<protein>
    <submittedName>
        <fullName evidence="1">Uncharacterized protein</fullName>
    </submittedName>
</protein>
<evidence type="ECO:0000313" key="2">
    <source>
        <dbReference type="Proteomes" id="UP000827976"/>
    </source>
</evidence>
<sequence length="140" mass="15145">MLEEAGRGPAPATTLPNDPDEITALLLPLHLLRSQILPPAPNRPKSAVDWLPEFGGASWVSYGASSLLVISHFPNPLYEHETLVGSLLQQVIEPPPSDAGDELADVNAVRWCPARPSVGEIAATAGNLRRGRKEEEKERK</sequence>
<dbReference type="EMBL" id="CM037023">
    <property type="protein sequence ID" value="KAH7665762.1"/>
    <property type="molecule type" value="Genomic_DNA"/>
</dbReference>
<proteinExistence type="predicted"/>
<gene>
    <name evidence="1" type="ORF">IHE45_13G053900</name>
</gene>
<comment type="caution">
    <text evidence="1">The sequence shown here is derived from an EMBL/GenBank/DDBJ whole genome shotgun (WGS) entry which is preliminary data.</text>
</comment>
<dbReference type="Proteomes" id="UP000827976">
    <property type="component" value="Chromosome 13"/>
</dbReference>
<accession>A0ACB7UY22</accession>
<evidence type="ECO:0000313" key="1">
    <source>
        <dbReference type="EMBL" id="KAH7665762.1"/>
    </source>
</evidence>
<keyword evidence="2" id="KW-1185">Reference proteome</keyword>